<dbReference type="InterPro" id="IPR002295">
    <property type="entry name" value="N4/N6-MTase_EcoPI_Mod-like"/>
</dbReference>
<dbReference type="Proteomes" id="UP001211987">
    <property type="component" value="Unassembled WGS sequence"/>
</dbReference>
<keyword evidence="2" id="KW-0808">Transferase</keyword>
<dbReference type="EMBL" id="JAQLKE010000049">
    <property type="protein sequence ID" value="MDB7085697.1"/>
    <property type="molecule type" value="Genomic_DNA"/>
</dbReference>
<dbReference type="Pfam" id="PF01555">
    <property type="entry name" value="N6_N4_Mtase"/>
    <property type="match status" value="1"/>
</dbReference>
<keyword evidence="1 6" id="KW-0489">Methyltransferase</keyword>
<dbReference type="SUPFAM" id="SSF53335">
    <property type="entry name" value="S-adenosyl-L-methionine-dependent methyltransferases"/>
    <property type="match status" value="1"/>
</dbReference>
<dbReference type="RefSeq" id="WP_008792838.1">
    <property type="nucleotide sequence ID" value="NZ_CP083622.1"/>
</dbReference>
<protein>
    <submittedName>
        <fullName evidence="6">DNA methyltransferase</fullName>
    </submittedName>
</protein>
<name>A0AB35IME7_9FIRM</name>
<dbReference type="GO" id="GO:0032259">
    <property type="term" value="P:methylation"/>
    <property type="evidence" value="ECO:0007669"/>
    <property type="project" value="UniProtKB-KW"/>
</dbReference>
<dbReference type="GO" id="GO:0009307">
    <property type="term" value="P:DNA restriction-modification system"/>
    <property type="evidence" value="ECO:0007669"/>
    <property type="project" value="UniProtKB-KW"/>
</dbReference>
<evidence type="ECO:0000259" key="5">
    <source>
        <dbReference type="Pfam" id="PF01555"/>
    </source>
</evidence>
<evidence type="ECO:0000256" key="2">
    <source>
        <dbReference type="ARBA" id="ARBA00022679"/>
    </source>
</evidence>
<keyword evidence="3" id="KW-0949">S-adenosyl-L-methionine</keyword>
<evidence type="ECO:0000313" key="6">
    <source>
        <dbReference type="EMBL" id="MDB7085697.1"/>
    </source>
</evidence>
<dbReference type="Gene3D" id="3.40.50.150">
    <property type="entry name" value="Vaccinia Virus protein VP39"/>
    <property type="match status" value="1"/>
</dbReference>
<reference evidence="6" key="1">
    <citation type="submission" date="2023-01" db="EMBL/GenBank/DDBJ databases">
        <title>Human gut microbiome strain richness.</title>
        <authorList>
            <person name="Chen-Liaw A."/>
        </authorList>
    </citation>
    <scope>NUCLEOTIDE SEQUENCE</scope>
    <source>
        <strain evidence="6">1001217st2_G6_1001217B_191108</strain>
    </source>
</reference>
<dbReference type="PRINTS" id="PR00506">
    <property type="entry name" value="D21N6MTFRASE"/>
</dbReference>
<evidence type="ECO:0000256" key="3">
    <source>
        <dbReference type="ARBA" id="ARBA00022691"/>
    </source>
</evidence>
<proteinExistence type="predicted"/>
<organism evidence="6 7">
    <name type="scientific">Thomasclavelia ramosa</name>
    <dbReference type="NCBI Taxonomy" id="1547"/>
    <lineage>
        <taxon>Bacteria</taxon>
        <taxon>Bacillati</taxon>
        <taxon>Bacillota</taxon>
        <taxon>Erysipelotrichia</taxon>
        <taxon>Erysipelotrichales</taxon>
        <taxon>Coprobacillaceae</taxon>
        <taxon>Thomasclavelia</taxon>
    </lineage>
</organism>
<dbReference type="InterPro" id="IPR002941">
    <property type="entry name" value="DNA_methylase_N4/N6"/>
</dbReference>
<dbReference type="GO" id="GO:0008170">
    <property type="term" value="F:N-methyltransferase activity"/>
    <property type="evidence" value="ECO:0007669"/>
    <property type="project" value="InterPro"/>
</dbReference>
<accession>A0AB35IME7</accession>
<dbReference type="GO" id="GO:0003677">
    <property type="term" value="F:DNA binding"/>
    <property type="evidence" value="ECO:0007669"/>
    <property type="project" value="InterPro"/>
</dbReference>
<evidence type="ECO:0000256" key="1">
    <source>
        <dbReference type="ARBA" id="ARBA00022603"/>
    </source>
</evidence>
<comment type="caution">
    <text evidence="6">The sequence shown here is derived from an EMBL/GenBank/DDBJ whole genome shotgun (WGS) entry which is preliminary data.</text>
</comment>
<feature type="domain" description="DNA methylase N-4/N-6" evidence="5">
    <location>
        <begin position="7"/>
        <end position="66"/>
    </location>
</feature>
<sequence length="71" mass="7916">MLPSQFNYQPKSITKRVHQAEKPVELLEEIIGYISLPYEIILDQFAGSSNLAVAALNMSRNAIVIEGVENI</sequence>
<keyword evidence="4" id="KW-0680">Restriction system</keyword>
<dbReference type="AlphaFoldDB" id="A0AB35IME7"/>
<dbReference type="InterPro" id="IPR029063">
    <property type="entry name" value="SAM-dependent_MTases_sf"/>
</dbReference>
<evidence type="ECO:0000313" key="7">
    <source>
        <dbReference type="Proteomes" id="UP001211987"/>
    </source>
</evidence>
<evidence type="ECO:0000256" key="4">
    <source>
        <dbReference type="ARBA" id="ARBA00022747"/>
    </source>
</evidence>
<gene>
    <name evidence="6" type="ORF">PM738_17990</name>
</gene>